<sequence>MRDEETVVNNALASRMLVLIANLVIWAGVGSFLTAMWELAGRHSNCGPRIGVPCPSGTGYSVAGLFAAGAGVLVLLAHLWREGVRGPMPAAVVPVVMGAVLGARFLWSAVFIADTFQSRVVMAVVGLLSALLPGVLYGRWLFRRWGTALLLWSVRIDRGGTVAASGPAEERARNVLLALSLVGAVLGCCAGVALV</sequence>
<keyword evidence="1" id="KW-0472">Membrane</keyword>
<feature type="transmembrane region" description="Helical" evidence="1">
    <location>
        <begin position="57"/>
        <end position="80"/>
    </location>
</feature>
<gene>
    <name evidence="2" type="ORF">AB4829_18895</name>
</gene>
<keyword evidence="1" id="KW-0812">Transmembrane</keyword>
<feature type="transmembrane region" description="Helical" evidence="1">
    <location>
        <begin position="119"/>
        <end position="142"/>
    </location>
</feature>
<feature type="transmembrane region" description="Helical" evidence="1">
    <location>
        <begin position="12"/>
        <end position="37"/>
    </location>
</feature>
<evidence type="ECO:0000313" key="2">
    <source>
        <dbReference type="EMBL" id="MFI7872654.1"/>
    </source>
</evidence>
<organism evidence="2 3">
    <name type="scientific">Streptomyces salinarius</name>
    <dbReference type="NCBI Taxonomy" id="2762598"/>
    <lineage>
        <taxon>Bacteria</taxon>
        <taxon>Bacillati</taxon>
        <taxon>Actinomycetota</taxon>
        <taxon>Actinomycetes</taxon>
        <taxon>Kitasatosporales</taxon>
        <taxon>Streptomycetaceae</taxon>
        <taxon>Streptomyces</taxon>
    </lineage>
</organism>
<name>A0ABW8BCC0_9ACTN</name>
<dbReference type="Proteomes" id="UP001614264">
    <property type="component" value="Unassembled WGS sequence"/>
</dbReference>
<comment type="caution">
    <text evidence="2">The sequence shown here is derived from an EMBL/GenBank/DDBJ whole genome shotgun (WGS) entry which is preliminary data.</text>
</comment>
<dbReference type="EMBL" id="JBITPR010000043">
    <property type="protein sequence ID" value="MFI7872654.1"/>
    <property type="molecule type" value="Genomic_DNA"/>
</dbReference>
<dbReference type="RefSeq" id="WP_212730942.1">
    <property type="nucleotide sequence ID" value="NZ_JBITPR010000043.1"/>
</dbReference>
<evidence type="ECO:0000256" key="1">
    <source>
        <dbReference type="SAM" id="Phobius"/>
    </source>
</evidence>
<evidence type="ECO:0008006" key="4">
    <source>
        <dbReference type="Google" id="ProtNLM"/>
    </source>
</evidence>
<keyword evidence="1" id="KW-1133">Transmembrane helix</keyword>
<proteinExistence type="predicted"/>
<accession>A0ABW8BCC0</accession>
<reference evidence="2 3" key="1">
    <citation type="submission" date="2024-07" db="EMBL/GenBank/DDBJ databases">
        <title>Whole genome sequencing of Prodigiosin pigment-producing Streptomyces salinarius isolated from rhizosphere soil of Arachis hypogaea.</title>
        <authorList>
            <person name="Vidhya A."/>
            <person name="Ramya S."/>
        </authorList>
    </citation>
    <scope>NUCLEOTIDE SEQUENCE [LARGE SCALE GENOMIC DNA]</scope>
    <source>
        <strain evidence="2 3">VRMG2420</strain>
    </source>
</reference>
<keyword evidence="3" id="KW-1185">Reference proteome</keyword>
<feature type="transmembrane region" description="Helical" evidence="1">
    <location>
        <begin position="175"/>
        <end position="194"/>
    </location>
</feature>
<feature type="transmembrane region" description="Helical" evidence="1">
    <location>
        <begin position="92"/>
        <end position="113"/>
    </location>
</feature>
<protein>
    <recommendedName>
        <fullName evidence="4">Integral membrane protein</fullName>
    </recommendedName>
</protein>
<evidence type="ECO:0000313" key="3">
    <source>
        <dbReference type="Proteomes" id="UP001614264"/>
    </source>
</evidence>